<protein>
    <submittedName>
        <fullName evidence="2">Uncharacterized protein</fullName>
    </submittedName>
</protein>
<dbReference type="eggNOG" id="ENOG502SQ2J">
    <property type="taxonomic scope" value="Eukaryota"/>
</dbReference>
<dbReference type="VEuPathDB" id="FungiDB:SCHCODRAFT_02747669"/>
<dbReference type="AlphaFoldDB" id="D8PR10"/>
<dbReference type="Proteomes" id="UP000007431">
    <property type="component" value="Unassembled WGS sequence"/>
</dbReference>
<feature type="compositionally biased region" description="Basic residues" evidence="1">
    <location>
        <begin position="31"/>
        <end position="43"/>
    </location>
</feature>
<keyword evidence="3" id="KW-1185">Reference proteome</keyword>
<reference evidence="2 3" key="1">
    <citation type="journal article" date="2010" name="Nat. Biotechnol.">
        <title>Genome sequence of the model mushroom Schizophyllum commune.</title>
        <authorList>
            <person name="Ohm R.A."/>
            <person name="de Jong J.F."/>
            <person name="Lugones L.G."/>
            <person name="Aerts A."/>
            <person name="Kothe E."/>
            <person name="Stajich J.E."/>
            <person name="de Vries R.P."/>
            <person name="Record E."/>
            <person name="Levasseur A."/>
            <person name="Baker S.E."/>
            <person name="Bartholomew K.A."/>
            <person name="Coutinho P.M."/>
            <person name="Erdmann S."/>
            <person name="Fowler T.J."/>
            <person name="Gathman A.C."/>
            <person name="Lombard V."/>
            <person name="Henrissat B."/>
            <person name="Knabe N."/>
            <person name="Kuees U."/>
            <person name="Lilly W.W."/>
            <person name="Lindquist E."/>
            <person name="Lucas S."/>
            <person name="Magnuson J.K."/>
            <person name="Piumi F."/>
            <person name="Raudaskoski M."/>
            <person name="Salamov A."/>
            <person name="Schmutz J."/>
            <person name="Schwarze F.W.M.R."/>
            <person name="vanKuyk P.A."/>
            <person name="Horton J.S."/>
            <person name="Grigoriev I.V."/>
            <person name="Woesten H.A.B."/>
        </authorList>
    </citation>
    <scope>NUCLEOTIDE SEQUENCE [LARGE SCALE GENOMIC DNA]</scope>
    <source>
        <strain evidence="3">H4-8 / FGSC 9210</strain>
    </source>
</reference>
<name>D8PR10_SCHCM</name>
<feature type="region of interest" description="Disordered" evidence="1">
    <location>
        <begin position="303"/>
        <end position="333"/>
    </location>
</feature>
<feature type="non-terminal residue" evidence="2">
    <location>
        <position position="333"/>
    </location>
</feature>
<dbReference type="OMA" id="ILYYHEK"/>
<accession>D8PR10</accession>
<proteinExistence type="predicted"/>
<gene>
    <name evidence="2" type="ORF">SCHCODRAFT_102785</name>
</gene>
<dbReference type="InParanoid" id="D8PR10"/>
<dbReference type="OrthoDB" id="3133286at2759"/>
<dbReference type="KEGG" id="scm:SCHCO_02747669"/>
<evidence type="ECO:0000256" key="1">
    <source>
        <dbReference type="SAM" id="MobiDB-lite"/>
    </source>
</evidence>
<dbReference type="GeneID" id="9588000"/>
<dbReference type="InterPro" id="IPR043519">
    <property type="entry name" value="NT_sf"/>
</dbReference>
<evidence type="ECO:0000313" key="2">
    <source>
        <dbReference type="EMBL" id="EFJ01751.1"/>
    </source>
</evidence>
<dbReference type="EMBL" id="GL377302">
    <property type="protein sequence ID" value="EFJ01751.1"/>
    <property type="molecule type" value="Genomic_DNA"/>
</dbReference>
<sequence length="333" mass="36533">MPNTVTELQSNIVTVLGATAPNAPANGSQRPKGKRPSRRKPKANKGEEMPAQDAPAKKVKKLRNKAAEKEDAPHDPAVPRDFGIVGRAAKAAVAAVEKIGFPAAVFGSMACGLYGNKRRPNDVDILICVPPDSGLIAEDIKRKILDVNPRNFFLKLPRDPANTYRKLYYRDEYMGPECKVDILIPGTLMLPLLAPSQITRIDDIPVVPFSVLLLQKLQGWDDHGREEQGFKRTKQQTDEGDLRRMMGLAAARALAAGVLPWDDKALFPAEFMQLSRERVIAYSKKFPDRAAWWEKLGFVTKAPETGPTKEDASANGKATTVDAVNDATEPTQA</sequence>
<feature type="region of interest" description="Disordered" evidence="1">
    <location>
        <begin position="16"/>
        <end position="78"/>
    </location>
</feature>
<dbReference type="RefSeq" id="XP_003036653.1">
    <property type="nucleotide sequence ID" value="XM_003036607.1"/>
</dbReference>
<organism evidence="3">
    <name type="scientific">Schizophyllum commune (strain H4-8 / FGSC 9210)</name>
    <name type="common">Split gill fungus</name>
    <dbReference type="NCBI Taxonomy" id="578458"/>
    <lineage>
        <taxon>Eukaryota</taxon>
        <taxon>Fungi</taxon>
        <taxon>Dikarya</taxon>
        <taxon>Basidiomycota</taxon>
        <taxon>Agaricomycotina</taxon>
        <taxon>Agaricomycetes</taxon>
        <taxon>Agaricomycetidae</taxon>
        <taxon>Agaricales</taxon>
        <taxon>Schizophyllaceae</taxon>
        <taxon>Schizophyllum</taxon>
    </lineage>
</organism>
<feature type="compositionally biased region" description="Basic and acidic residues" evidence="1">
    <location>
        <begin position="65"/>
        <end position="78"/>
    </location>
</feature>
<evidence type="ECO:0000313" key="3">
    <source>
        <dbReference type="Proteomes" id="UP000007431"/>
    </source>
</evidence>
<dbReference type="HOGENOM" id="CLU_834596_0_0_1"/>
<dbReference type="SUPFAM" id="SSF81301">
    <property type="entry name" value="Nucleotidyltransferase"/>
    <property type="match status" value="1"/>
</dbReference>